<proteinExistence type="predicted"/>
<evidence type="ECO:0000313" key="3">
    <source>
        <dbReference type="EMBL" id="KAK9070811.1"/>
    </source>
</evidence>
<sequence length="176" mass="19734">MSRYGDGEPTDNAARFYKWFAEGDAKGEWLNKLQYGVFGLGNRQNEHFNKIAKVVDDGLADQALTPISSNIQLVLVFIFMYRKAPATKVKDDNYASANKEATLAVAAAEKRQRELHGSASVTAEVRIIRFLAGVKFQEQNVYEEVQAAVADASVIKRVDYEPDITNLFKQLLLMLQ</sequence>
<dbReference type="AlphaFoldDB" id="A0AAP0D8X7"/>
<keyword evidence="4" id="KW-1185">Reference proteome</keyword>
<dbReference type="Proteomes" id="UP001408789">
    <property type="component" value="Unassembled WGS sequence"/>
</dbReference>
<organism evidence="3 4">
    <name type="scientific">Deinandra increscens subsp. villosa</name>
    <dbReference type="NCBI Taxonomy" id="3103831"/>
    <lineage>
        <taxon>Eukaryota</taxon>
        <taxon>Viridiplantae</taxon>
        <taxon>Streptophyta</taxon>
        <taxon>Embryophyta</taxon>
        <taxon>Tracheophyta</taxon>
        <taxon>Spermatophyta</taxon>
        <taxon>Magnoliopsida</taxon>
        <taxon>eudicotyledons</taxon>
        <taxon>Gunneridae</taxon>
        <taxon>Pentapetalae</taxon>
        <taxon>asterids</taxon>
        <taxon>campanulids</taxon>
        <taxon>Asterales</taxon>
        <taxon>Asteraceae</taxon>
        <taxon>Asteroideae</taxon>
        <taxon>Heliantheae alliance</taxon>
        <taxon>Madieae</taxon>
        <taxon>Madiinae</taxon>
        <taxon>Deinandra</taxon>
    </lineage>
</organism>
<reference evidence="3 4" key="1">
    <citation type="submission" date="2024-04" db="EMBL/GenBank/DDBJ databases">
        <title>The reference genome of an endangered Asteraceae, Deinandra increscens subsp. villosa, native to the Central Coast of California.</title>
        <authorList>
            <person name="Guilliams M."/>
            <person name="Hasenstab-Lehman K."/>
            <person name="Meyer R."/>
            <person name="Mcevoy S."/>
        </authorList>
    </citation>
    <scope>NUCLEOTIDE SEQUENCE [LARGE SCALE GENOMIC DNA]</scope>
    <source>
        <tissue evidence="3">Leaf</tissue>
    </source>
</reference>
<gene>
    <name evidence="3" type="ORF">SSX86_011213</name>
</gene>
<dbReference type="SUPFAM" id="SSF52218">
    <property type="entry name" value="Flavoproteins"/>
    <property type="match status" value="1"/>
</dbReference>
<evidence type="ECO:0000313" key="4">
    <source>
        <dbReference type="Proteomes" id="UP001408789"/>
    </source>
</evidence>
<dbReference type="PANTHER" id="PTHR19384:SF17">
    <property type="entry name" value="NADPH--CYTOCHROME P450 REDUCTASE"/>
    <property type="match status" value="1"/>
</dbReference>
<comment type="caution">
    <text evidence="3">The sequence shown here is derived from an EMBL/GenBank/DDBJ whole genome shotgun (WGS) entry which is preliminary data.</text>
</comment>
<evidence type="ECO:0000256" key="1">
    <source>
        <dbReference type="ARBA" id="ARBA00022630"/>
    </source>
</evidence>
<dbReference type="GO" id="GO:0003958">
    <property type="term" value="F:NADPH-hemoprotein reductase activity"/>
    <property type="evidence" value="ECO:0007669"/>
    <property type="project" value="TreeGrafter"/>
</dbReference>
<dbReference type="Gene3D" id="3.40.50.360">
    <property type="match status" value="1"/>
</dbReference>
<dbReference type="EMBL" id="JBCNJP010000012">
    <property type="protein sequence ID" value="KAK9070811.1"/>
    <property type="molecule type" value="Genomic_DNA"/>
</dbReference>
<dbReference type="PROSITE" id="PS50902">
    <property type="entry name" value="FLAVODOXIN_LIKE"/>
    <property type="match status" value="1"/>
</dbReference>
<dbReference type="InterPro" id="IPR029039">
    <property type="entry name" value="Flavoprotein-like_sf"/>
</dbReference>
<dbReference type="Pfam" id="PF00258">
    <property type="entry name" value="Flavodoxin_1"/>
    <property type="match status" value="1"/>
</dbReference>
<dbReference type="GO" id="GO:0010181">
    <property type="term" value="F:FMN binding"/>
    <property type="evidence" value="ECO:0007669"/>
    <property type="project" value="InterPro"/>
</dbReference>
<accession>A0AAP0D8X7</accession>
<keyword evidence="1" id="KW-0285">Flavoprotein</keyword>
<evidence type="ECO:0000259" key="2">
    <source>
        <dbReference type="PROSITE" id="PS50902"/>
    </source>
</evidence>
<name>A0AAP0D8X7_9ASTR</name>
<feature type="domain" description="Flavodoxin-like" evidence="2">
    <location>
        <begin position="1"/>
        <end position="102"/>
    </location>
</feature>
<dbReference type="InterPro" id="IPR008254">
    <property type="entry name" value="Flavodoxin/NO_synth"/>
</dbReference>
<protein>
    <recommendedName>
        <fullName evidence="2">Flavodoxin-like domain-containing protein</fullName>
    </recommendedName>
</protein>
<dbReference type="PANTHER" id="PTHR19384">
    <property type="entry name" value="NITRIC OXIDE SYNTHASE-RELATED"/>
    <property type="match status" value="1"/>
</dbReference>
<dbReference type="GO" id="GO:0005829">
    <property type="term" value="C:cytosol"/>
    <property type="evidence" value="ECO:0007669"/>
    <property type="project" value="TreeGrafter"/>
</dbReference>
<dbReference type="GO" id="GO:0050660">
    <property type="term" value="F:flavin adenine dinucleotide binding"/>
    <property type="evidence" value="ECO:0007669"/>
    <property type="project" value="TreeGrafter"/>
</dbReference>